<dbReference type="PROSITE" id="PS50110">
    <property type="entry name" value="RESPONSE_REGULATORY"/>
    <property type="match status" value="1"/>
</dbReference>
<keyword evidence="4" id="KW-1185">Reference proteome</keyword>
<dbReference type="OrthoDB" id="582170at2"/>
<proteinExistence type="predicted"/>
<dbReference type="SUPFAM" id="SSF52172">
    <property type="entry name" value="CheY-like"/>
    <property type="match status" value="1"/>
</dbReference>
<keyword evidence="1" id="KW-0597">Phosphoprotein</keyword>
<accession>A0A5D4GVW0</accession>
<dbReference type="RefSeq" id="WP_148914964.1">
    <property type="nucleotide sequence ID" value="NZ_VSZS01000062.1"/>
</dbReference>
<evidence type="ECO:0000259" key="2">
    <source>
        <dbReference type="PROSITE" id="PS50110"/>
    </source>
</evidence>
<dbReference type="GO" id="GO:0000160">
    <property type="term" value="P:phosphorelay signal transduction system"/>
    <property type="evidence" value="ECO:0007669"/>
    <property type="project" value="InterPro"/>
</dbReference>
<sequence length="128" mass="13764">MHTSRSNLVSGLRVFIVEDEALVMMNLEAMLEDLGCVLAGSAMRPAQLEASIARGIDADVAILDVNLGGTLVFDYARALVDSGMRIVFATGYGRGGLPEEWRDRPILQKPYTEQEVAEGIAAALALAR</sequence>
<feature type="modified residue" description="4-aspartylphosphate" evidence="1">
    <location>
        <position position="64"/>
    </location>
</feature>
<dbReference type="SMART" id="SM00448">
    <property type="entry name" value="REC"/>
    <property type="match status" value="1"/>
</dbReference>
<dbReference type="Proteomes" id="UP000323258">
    <property type="component" value="Unassembled WGS sequence"/>
</dbReference>
<comment type="caution">
    <text evidence="3">The sequence shown here is derived from an EMBL/GenBank/DDBJ whole genome shotgun (WGS) entry which is preliminary data.</text>
</comment>
<name>A0A5D4GVW0_9HYPH</name>
<organism evidence="3 4">
    <name type="scientific">Neoaquamicrobium microcysteis</name>
    <dbReference type="NCBI Taxonomy" id="2682781"/>
    <lineage>
        <taxon>Bacteria</taxon>
        <taxon>Pseudomonadati</taxon>
        <taxon>Pseudomonadota</taxon>
        <taxon>Alphaproteobacteria</taxon>
        <taxon>Hyphomicrobiales</taxon>
        <taxon>Phyllobacteriaceae</taxon>
        <taxon>Neoaquamicrobium</taxon>
    </lineage>
</organism>
<dbReference type="InterPro" id="IPR001789">
    <property type="entry name" value="Sig_transdc_resp-reg_receiver"/>
</dbReference>
<dbReference type="Gene3D" id="3.40.50.2300">
    <property type="match status" value="1"/>
</dbReference>
<reference evidence="3 4" key="2">
    <citation type="submission" date="2019-09" db="EMBL/GenBank/DDBJ databases">
        <title>Mesorhizobium sp. MaA-C15 isolated from Microcystis aeruginosa.</title>
        <authorList>
            <person name="Jeong S.E."/>
            <person name="Jin H.M."/>
            <person name="Jeon C.O."/>
        </authorList>
    </citation>
    <scope>NUCLEOTIDE SEQUENCE [LARGE SCALE GENOMIC DNA]</scope>
    <source>
        <strain evidence="3 4">MaA-C15</strain>
    </source>
</reference>
<dbReference type="AlphaFoldDB" id="A0A5D4GVW0"/>
<evidence type="ECO:0000313" key="3">
    <source>
        <dbReference type="EMBL" id="TYR32518.1"/>
    </source>
</evidence>
<gene>
    <name evidence="3" type="ORF">FY036_11090</name>
</gene>
<reference evidence="3 4" key="1">
    <citation type="submission" date="2019-08" db="EMBL/GenBank/DDBJ databases">
        <authorList>
            <person name="Seo Y.L."/>
        </authorList>
    </citation>
    <scope>NUCLEOTIDE SEQUENCE [LARGE SCALE GENOMIC DNA]</scope>
    <source>
        <strain evidence="3 4">MaA-C15</strain>
    </source>
</reference>
<dbReference type="InterPro" id="IPR011006">
    <property type="entry name" value="CheY-like_superfamily"/>
</dbReference>
<evidence type="ECO:0000256" key="1">
    <source>
        <dbReference type="PROSITE-ProRule" id="PRU00169"/>
    </source>
</evidence>
<protein>
    <submittedName>
        <fullName evidence="3">Response regulator</fullName>
    </submittedName>
</protein>
<evidence type="ECO:0000313" key="4">
    <source>
        <dbReference type="Proteomes" id="UP000323258"/>
    </source>
</evidence>
<dbReference type="EMBL" id="VSZS01000062">
    <property type="protein sequence ID" value="TYR32518.1"/>
    <property type="molecule type" value="Genomic_DNA"/>
</dbReference>
<feature type="domain" description="Response regulatory" evidence="2">
    <location>
        <begin position="13"/>
        <end position="124"/>
    </location>
</feature>